<feature type="region of interest" description="Disordered" evidence="1">
    <location>
        <begin position="176"/>
        <end position="210"/>
    </location>
</feature>
<gene>
    <name evidence="4" type="ORF">MXD59_11680</name>
</gene>
<evidence type="ECO:0000256" key="1">
    <source>
        <dbReference type="SAM" id="MobiDB-lite"/>
    </source>
</evidence>
<evidence type="ECO:0000256" key="2">
    <source>
        <dbReference type="SAM" id="Phobius"/>
    </source>
</evidence>
<dbReference type="RefSeq" id="WP_248824692.1">
    <property type="nucleotide sequence ID" value="NZ_JALKFT010000009.1"/>
</dbReference>
<dbReference type="InterPro" id="IPR051675">
    <property type="entry name" value="Endo/Exo/Phosphatase_dom_1"/>
</dbReference>
<evidence type="ECO:0000313" key="5">
    <source>
        <dbReference type="Proteomes" id="UP001201873"/>
    </source>
</evidence>
<dbReference type="SUPFAM" id="SSF47781">
    <property type="entry name" value="RuvA domain 2-like"/>
    <property type="match status" value="1"/>
</dbReference>
<keyword evidence="2" id="KW-1133">Transmembrane helix</keyword>
<protein>
    <submittedName>
        <fullName evidence="4">Helix-hairpin-helix domain-containing protein</fullName>
    </submittedName>
</protein>
<evidence type="ECO:0000259" key="3">
    <source>
        <dbReference type="Pfam" id="PF10531"/>
    </source>
</evidence>
<dbReference type="Pfam" id="PF10531">
    <property type="entry name" value="SLBB"/>
    <property type="match status" value="1"/>
</dbReference>
<dbReference type="PANTHER" id="PTHR21180:SF32">
    <property type="entry name" value="ENDONUCLEASE_EXONUCLEASE_PHOSPHATASE FAMILY DOMAIN-CONTAINING PROTEIN 1"/>
    <property type="match status" value="1"/>
</dbReference>
<feature type="compositionally biased region" description="Low complexity" evidence="1">
    <location>
        <begin position="182"/>
        <end position="210"/>
    </location>
</feature>
<evidence type="ECO:0000313" key="4">
    <source>
        <dbReference type="EMBL" id="MCK9876425.1"/>
    </source>
</evidence>
<dbReference type="PANTHER" id="PTHR21180">
    <property type="entry name" value="ENDONUCLEASE/EXONUCLEASE/PHOSPHATASE FAMILY DOMAIN-CONTAINING PROTEIN 1"/>
    <property type="match status" value="1"/>
</dbReference>
<keyword evidence="2" id="KW-0812">Transmembrane</keyword>
<dbReference type="Pfam" id="PF12836">
    <property type="entry name" value="HHH_3"/>
    <property type="match status" value="1"/>
</dbReference>
<proteinExistence type="predicted"/>
<dbReference type="Gene3D" id="3.10.560.10">
    <property type="entry name" value="Outer membrane lipoprotein wza domain like"/>
    <property type="match status" value="1"/>
</dbReference>
<feature type="domain" description="Soluble ligand binding" evidence="3">
    <location>
        <begin position="213"/>
        <end position="266"/>
    </location>
</feature>
<keyword evidence="5" id="KW-1185">Reference proteome</keyword>
<feature type="region of interest" description="Disordered" evidence="1">
    <location>
        <begin position="31"/>
        <end position="103"/>
    </location>
</feature>
<dbReference type="InterPro" id="IPR010994">
    <property type="entry name" value="RuvA_2-like"/>
</dbReference>
<dbReference type="EMBL" id="JALKFT010000009">
    <property type="protein sequence ID" value="MCK9876425.1"/>
    <property type="molecule type" value="Genomic_DNA"/>
</dbReference>
<dbReference type="InterPro" id="IPR019554">
    <property type="entry name" value="Soluble_ligand-bd"/>
</dbReference>
<feature type="compositionally biased region" description="Low complexity" evidence="1">
    <location>
        <begin position="279"/>
        <end position="289"/>
    </location>
</feature>
<sequence length="361" mass="35604">MPTCRVRAGRFAGEPERDAWAGDDLLLDWSTDWDEAEAEGASGAGRRPPAFGGQRPRGRGDLAAGRADLEEDFDPDDVGDPAGFGGPADPEDRPGAASGAPPAGRARLIRARVADRLPLALRSAVVAPAASAALVLALVALGAAAVATWLAWQHRPVPVSAPPASSSAVIAALSPGATAPESSTDSGGATTGVAGSAAARPAGGTGAPPGEVVVDVAGRVRDPGVVRLPAGSRVVDALERAGGALPGVDTTGVALARLLVDGEQVLVDGQPGPPPQAPPAGTGAAPGTAAGAGGGAGGSPLDLNSASAEQLDALPGVGPVLAQRIVQWRVEHGHFGSPQQLGEVTGVGDKRLADLLPLIRV</sequence>
<dbReference type="Gene3D" id="1.10.150.320">
    <property type="entry name" value="Photosystem II 12 kDa extrinsic protein"/>
    <property type="match status" value="1"/>
</dbReference>
<reference evidence="4 5" key="1">
    <citation type="submission" date="2022-04" db="EMBL/GenBank/DDBJ databases">
        <title>Genome diversity in the genus Frankia.</title>
        <authorList>
            <person name="Carlos-Shanley C."/>
            <person name="Hahn D."/>
        </authorList>
    </citation>
    <scope>NUCLEOTIDE SEQUENCE [LARGE SCALE GENOMIC DNA]</scope>
    <source>
        <strain evidence="4 5">Ag45/Mut15</strain>
    </source>
</reference>
<comment type="caution">
    <text evidence="4">The sequence shown here is derived from an EMBL/GenBank/DDBJ whole genome shotgun (WGS) entry which is preliminary data.</text>
</comment>
<name>A0ABT0JY03_9ACTN</name>
<feature type="region of interest" description="Disordered" evidence="1">
    <location>
        <begin position="265"/>
        <end position="304"/>
    </location>
</feature>
<keyword evidence="2" id="KW-0472">Membrane</keyword>
<organism evidence="4 5">
    <name type="scientific">Frankia umida</name>
    <dbReference type="NCBI Taxonomy" id="573489"/>
    <lineage>
        <taxon>Bacteria</taxon>
        <taxon>Bacillati</taxon>
        <taxon>Actinomycetota</taxon>
        <taxon>Actinomycetes</taxon>
        <taxon>Frankiales</taxon>
        <taxon>Frankiaceae</taxon>
        <taxon>Frankia</taxon>
    </lineage>
</organism>
<feature type="compositionally biased region" description="Low complexity" evidence="1">
    <location>
        <begin position="39"/>
        <end position="54"/>
    </location>
</feature>
<dbReference type="Proteomes" id="UP001201873">
    <property type="component" value="Unassembled WGS sequence"/>
</dbReference>
<feature type="compositionally biased region" description="Acidic residues" evidence="1">
    <location>
        <begin position="69"/>
        <end position="79"/>
    </location>
</feature>
<accession>A0ABT0JY03</accession>
<feature type="transmembrane region" description="Helical" evidence="2">
    <location>
        <begin position="119"/>
        <end position="152"/>
    </location>
</feature>